<dbReference type="GO" id="GO:0005886">
    <property type="term" value="C:plasma membrane"/>
    <property type="evidence" value="ECO:0007669"/>
    <property type="project" value="UniProtKB-SubCell"/>
</dbReference>
<dbReference type="InterPro" id="IPR051788">
    <property type="entry name" value="MFS_Transporter"/>
</dbReference>
<dbReference type="Gene3D" id="1.20.1250.20">
    <property type="entry name" value="MFS general substrate transporter like domains"/>
    <property type="match status" value="1"/>
</dbReference>
<feature type="transmembrane region" description="Helical" evidence="5">
    <location>
        <begin position="349"/>
        <end position="370"/>
    </location>
</feature>
<feature type="transmembrane region" description="Helical" evidence="5">
    <location>
        <begin position="151"/>
        <end position="171"/>
    </location>
</feature>
<feature type="transmembrane region" description="Helical" evidence="5">
    <location>
        <begin position="192"/>
        <end position="212"/>
    </location>
</feature>
<dbReference type="AlphaFoldDB" id="A0A9X3C2C0"/>
<evidence type="ECO:0000313" key="7">
    <source>
        <dbReference type="EMBL" id="MCV7420052.1"/>
    </source>
</evidence>
<keyword evidence="3 5" id="KW-1133">Transmembrane helix</keyword>
<dbReference type="InterPro" id="IPR036259">
    <property type="entry name" value="MFS_trans_sf"/>
</dbReference>
<evidence type="ECO:0000259" key="6">
    <source>
        <dbReference type="PROSITE" id="PS50850"/>
    </source>
</evidence>
<evidence type="ECO:0000256" key="4">
    <source>
        <dbReference type="ARBA" id="ARBA00023136"/>
    </source>
</evidence>
<feature type="domain" description="Major facilitator superfamily (MFS) profile" evidence="6">
    <location>
        <begin position="194"/>
        <end position="378"/>
    </location>
</feature>
<dbReference type="GO" id="GO:0022857">
    <property type="term" value="F:transmembrane transporter activity"/>
    <property type="evidence" value="ECO:0007669"/>
    <property type="project" value="InterPro"/>
</dbReference>
<dbReference type="InterPro" id="IPR020846">
    <property type="entry name" value="MFS_dom"/>
</dbReference>
<evidence type="ECO:0000256" key="1">
    <source>
        <dbReference type="ARBA" id="ARBA00004651"/>
    </source>
</evidence>
<reference evidence="7" key="1">
    <citation type="submission" date="2020-07" db="EMBL/GenBank/DDBJ databases">
        <authorList>
            <person name="Pettersson B.M.F."/>
            <person name="Behra P.R.K."/>
            <person name="Ramesh M."/>
            <person name="Das S."/>
            <person name="Dasgupta S."/>
            <person name="Kirsebom L.A."/>
        </authorList>
    </citation>
    <scope>NUCLEOTIDE SEQUENCE</scope>
    <source>
        <strain evidence="7">DSM 44838</strain>
    </source>
</reference>
<feature type="transmembrane region" description="Helical" evidence="5">
    <location>
        <begin position="218"/>
        <end position="242"/>
    </location>
</feature>
<dbReference type="PANTHER" id="PTHR23514">
    <property type="entry name" value="BYPASS OF STOP CODON PROTEIN 6"/>
    <property type="match status" value="1"/>
</dbReference>
<gene>
    <name evidence="7" type="ORF">H7K45_05835</name>
</gene>
<keyword evidence="4 5" id="KW-0472">Membrane</keyword>
<comment type="caution">
    <text evidence="7">The sequence shown here is derived from an EMBL/GenBank/DDBJ whole genome shotgun (WGS) entry which is preliminary data.</text>
</comment>
<dbReference type="PANTHER" id="PTHR23514:SF13">
    <property type="entry name" value="INNER MEMBRANE PROTEIN YBJJ"/>
    <property type="match status" value="1"/>
</dbReference>
<feature type="transmembrane region" description="Helical" evidence="5">
    <location>
        <begin position="125"/>
        <end position="145"/>
    </location>
</feature>
<name>A0A9X3C2C0_9MYCO</name>
<feature type="transmembrane region" description="Helical" evidence="5">
    <location>
        <begin position="288"/>
        <end position="310"/>
    </location>
</feature>
<keyword evidence="2 5" id="KW-0812">Transmembrane</keyword>
<accession>A0A9X3C2C0</accession>
<proteinExistence type="predicted"/>
<feature type="transmembrane region" description="Helical" evidence="5">
    <location>
        <begin position="322"/>
        <end position="343"/>
    </location>
</feature>
<evidence type="ECO:0000256" key="5">
    <source>
        <dbReference type="SAM" id="Phobius"/>
    </source>
</evidence>
<evidence type="ECO:0000256" key="3">
    <source>
        <dbReference type="ARBA" id="ARBA00022989"/>
    </source>
</evidence>
<dbReference type="CDD" id="cd17393">
    <property type="entry name" value="MFS_MosC_like"/>
    <property type="match status" value="1"/>
</dbReference>
<reference evidence="7" key="2">
    <citation type="journal article" date="2022" name="BMC Genomics">
        <title>Comparative genome analysis of mycobacteria focusing on tRNA and non-coding RNA.</title>
        <authorList>
            <person name="Behra P.R.K."/>
            <person name="Pettersson B.M.F."/>
            <person name="Ramesh M."/>
            <person name="Das S."/>
            <person name="Dasgupta S."/>
            <person name="Kirsebom L.A."/>
        </authorList>
    </citation>
    <scope>NUCLEOTIDE SEQUENCE</scope>
    <source>
        <strain evidence="7">DSM 44838</strain>
    </source>
</reference>
<feature type="transmembrane region" description="Helical" evidence="5">
    <location>
        <begin position="32"/>
        <end position="54"/>
    </location>
</feature>
<comment type="subcellular location">
    <subcellularLocation>
        <location evidence="1">Cell membrane</location>
        <topology evidence="1">Multi-pass membrane protein</topology>
    </subcellularLocation>
</comment>
<protein>
    <submittedName>
        <fullName evidence="7">MFS transporter</fullName>
    </submittedName>
</protein>
<feature type="transmembrane region" description="Helical" evidence="5">
    <location>
        <begin position="263"/>
        <end position="282"/>
    </location>
</feature>
<organism evidence="7 8">
    <name type="scientific">Mycobacterium yunnanensis</name>
    <dbReference type="NCBI Taxonomy" id="368477"/>
    <lineage>
        <taxon>Bacteria</taxon>
        <taxon>Bacillati</taxon>
        <taxon>Actinomycetota</taxon>
        <taxon>Actinomycetes</taxon>
        <taxon>Mycobacteriales</taxon>
        <taxon>Mycobacteriaceae</taxon>
        <taxon>Mycobacterium</taxon>
    </lineage>
</organism>
<keyword evidence="8" id="KW-1185">Reference proteome</keyword>
<evidence type="ECO:0000256" key="2">
    <source>
        <dbReference type="ARBA" id="ARBA00022692"/>
    </source>
</evidence>
<dbReference type="Proteomes" id="UP001141629">
    <property type="component" value="Unassembled WGS sequence"/>
</dbReference>
<dbReference type="EMBL" id="JACKVK010000004">
    <property type="protein sequence ID" value="MCV7420052.1"/>
    <property type="molecule type" value="Genomic_DNA"/>
</dbReference>
<dbReference type="PROSITE" id="PS50850">
    <property type="entry name" value="MFS"/>
    <property type="match status" value="1"/>
</dbReference>
<evidence type="ECO:0000313" key="8">
    <source>
        <dbReference type="Proteomes" id="UP001141629"/>
    </source>
</evidence>
<sequence length="378" mass="37099">MSAMFLTNGAIFANLVPRFPELKTELALSNTAYGVVVAAFPVGALVAGLTAGAVIRTLTSARTAVLCTVGIAVLVFAAGSSTTPILLAALLFGGGACDAITDVAQNTHGLRVQRAYGRSIINSMHAVWSVGAVIGAGMAAAAIALHVPIGVHLGVSAVVFASVALAAYPFLLKGKDQADAATADAGTAGRPGWRIAGALLLLVLIAIGGAVVEDAGSSWAALYLGGLGAPGAIAALGYVGLLGAQTVGRVAGDRMVDRFGERAVVRGGGLLVAVGMGLALAVPTVPGTIAGFAAAGIGAATSIPAAMHAADRLPGLRPGAGLTALAWLMRLGFVGAPPLVGIVSDAAGLRVGLLIVPIAGLAIAAAAGALSPRRQPVR</sequence>
<dbReference type="SUPFAM" id="SSF103473">
    <property type="entry name" value="MFS general substrate transporter"/>
    <property type="match status" value="1"/>
</dbReference>